<dbReference type="PANTHER" id="PTHR30627">
    <property type="entry name" value="PEPTIDOGLYCAN D,D-TRANSPEPTIDASE"/>
    <property type="match status" value="1"/>
</dbReference>
<feature type="domain" description="Penicillin-binding protein transpeptidase" evidence="9">
    <location>
        <begin position="84"/>
        <end position="303"/>
    </location>
</feature>
<keyword evidence="5 7" id="KW-0378">Hydrolase</keyword>
<evidence type="ECO:0000256" key="1">
    <source>
        <dbReference type="ARBA" id="ARBA00001526"/>
    </source>
</evidence>
<evidence type="ECO:0000256" key="4">
    <source>
        <dbReference type="ARBA" id="ARBA00022729"/>
    </source>
</evidence>
<comment type="similarity">
    <text evidence="2 7">Belongs to the class-D beta-lactamase family.</text>
</comment>
<evidence type="ECO:0000313" key="11">
    <source>
        <dbReference type="Proteomes" id="UP000595296"/>
    </source>
</evidence>
<dbReference type="EMBL" id="CP060138">
    <property type="protein sequence ID" value="QQV75699.1"/>
    <property type="molecule type" value="Genomic_DNA"/>
</dbReference>
<organism evidence="10 11">
    <name type="scientific">Rickettsia tillamookensis</name>
    <dbReference type="NCBI Taxonomy" id="2761623"/>
    <lineage>
        <taxon>Bacteria</taxon>
        <taxon>Pseudomonadati</taxon>
        <taxon>Pseudomonadota</taxon>
        <taxon>Alphaproteobacteria</taxon>
        <taxon>Rickettsiales</taxon>
        <taxon>Rickettsiaceae</taxon>
        <taxon>Rickettsieae</taxon>
        <taxon>Rickettsia</taxon>
        <taxon>spotted fever group</taxon>
    </lineage>
</organism>
<keyword evidence="8" id="KW-0812">Transmembrane</keyword>
<dbReference type="InterPro" id="IPR050515">
    <property type="entry name" value="Beta-lactam/transpept"/>
</dbReference>
<feature type="transmembrane region" description="Helical" evidence="8">
    <location>
        <begin position="52"/>
        <end position="68"/>
    </location>
</feature>
<dbReference type="Gene3D" id="3.40.710.10">
    <property type="entry name" value="DD-peptidase/beta-lactamase superfamily"/>
    <property type="match status" value="1"/>
</dbReference>
<gene>
    <name evidence="10" type="ORF">H6P87_01263</name>
</gene>
<dbReference type="Proteomes" id="UP000595296">
    <property type="component" value="Chromosome"/>
</dbReference>
<keyword evidence="4" id="KW-0732">Signal</keyword>
<sequence>MKNWRRCFIFFDPHVLVCTLRSKNIKRLALFQIKLRLPTYLFIQNFNYMKKIILYLTVLVSLTISFVTKADCFLVKENDKFIKQEGNCESRYSPCSTFKIALSLMGYDAGILIDETHPKLPFKKGYPAMLETWKQSHTPKDWMKNSCLWYSFFITKELGYKKFYNYITKFDYGNQDISGDKGKDNSLTHSWRSSSLEISSEEQLIFLQKLAENKLPVSVKAQEMTKNILFMEDFINGWKLYGKTGSGNKLSQDRTVKLKDRKIGWFIGWLQKNDRTVFFVHFIEDNKTYDSYAGRRSKEAAKEKLKELINKELK</sequence>
<evidence type="ECO:0000256" key="3">
    <source>
        <dbReference type="ARBA" id="ARBA00012865"/>
    </source>
</evidence>
<evidence type="ECO:0000256" key="6">
    <source>
        <dbReference type="ARBA" id="ARBA00023251"/>
    </source>
</evidence>
<evidence type="ECO:0000256" key="7">
    <source>
        <dbReference type="RuleBase" id="RU361140"/>
    </source>
</evidence>
<evidence type="ECO:0000256" key="8">
    <source>
        <dbReference type="SAM" id="Phobius"/>
    </source>
</evidence>
<dbReference type="InterPro" id="IPR002137">
    <property type="entry name" value="Beta-lactam_class-D_AS"/>
</dbReference>
<name>A0A9E6SR28_9RICK</name>
<dbReference type="EC" id="3.5.2.6" evidence="3 7"/>
<dbReference type="InterPro" id="IPR012338">
    <property type="entry name" value="Beta-lactam/transpept-like"/>
</dbReference>
<dbReference type="SUPFAM" id="SSF56601">
    <property type="entry name" value="beta-lactamase/transpeptidase-like"/>
    <property type="match status" value="1"/>
</dbReference>
<accession>A0A9E6SR28</accession>
<proteinExistence type="inferred from homology"/>
<evidence type="ECO:0000313" key="10">
    <source>
        <dbReference type="EMBL" id="QQV75699.1"/>
    </source>
</evidence>
<keyword evidence="8" id="KW-0472">Membrane</keyword>
<evidence type="ECO:0000256" key="2">
    <source>
        <dbReference type="ARBA" id="ARBA00007898"/>
    </source>
</evidence>
<keyword evidence="11" id="KW-1185">Reference proteome</keyword>
<dbReference type="PANTHER" id="PTHR30627:SF6">
    <property type="entry name" value="BETA-LACTAMASE YBXI-RELATED"/>
    <property type="match status" value="1"/>
</dbReference>
<dbReference type="Pfam" id="PF00905">
    <property type="entry name" value="Transpeptidase"/>
    <property type="match status" value="1"/>
</dbReference>
<comment type="catalytic activity">
    <reaction evidence="1 7">
        <text>a beta-lactam + H2O = a substituted beta-amino acid</text>
        <dbReference type="Rhea" id="RHEA:20401"/>
        <dbReference type="ChEBI" id="CHEBI:15377"/>
        <dbReference type="ChEBI" id="CHEBI:35627"/>
        <dbReference type="ChEBI" id="CHEBI:140347"/>
        <dbReference type="EC" id="3.5.2.6"/>
    </reaction>
</comment>
<dbReference type="NCBIfam" id="NF000270">
    <property type="entry name" value="bla_class_D_alt"/>
    <property type="match status" value="1"/>
</dbReference>
<dbReference type="PROSITE" id="PS00337">
    <property type="entry name" value="BETA_LACTAMASE_D"/>
    <property type="match status" value="1"/>
</dbReference>
<keyword evidence="6 7" id="KW-0046">Antibiotic resistance</keyword>
<keyword evidence="8" id="KW-1133">Transmembrane helix</keyword>
<protein>
    <recommendedName>
        <fullName evidence="3 7">Beta-lactamase</fullName>
        <ecNumber evidence="3 7">3.5.2.6</ecNumber>
    </recommendedName>
</protein>
<dbReference type="InterPro" id="IPR001460">
    <property type="entry name" value="PCN-bd_Tpept"/>
</dbReference>
<evidence type="ECO:0000259" key="9">
    <source>
        <dbReference type="Pfam" id="PF00905"/>
    </source>
</evidence>
<evidence type="ECO:0000256" key="5">
    <source>
        <dbReference type="ARBA" id="ARBA00022801"/>
    </source>
</evidence>
<reference evidence="10 11" key="1">
    <citation type="journal article" date="2021" name="Int. J. Syst. Evol. Microbiol.">
        <title>Characterization of a novel transitional group Rickettsia species (Rickettsia tillamookensis sp. nov.) from the western black-legged tick, Ixodes pacificus.</title>
        <authorList>
            <person name="Gauthier D.T."/>
            <person name="Karpathy S.E."/>
            <person name="Grizzard S.L."/>
            <person name="Batra D."/>
            <person name="Rowe L.A."/>
            <person name="Paddock C.D."/>
        </authorList>
    </citation>
    <scope>NUCLEOTIDE SEQUENCE [LARGE SCALE GENOMIC DNA]</scope>
    <source>
        <strain evidence="10 11">Tillamook 23</strain>
    </source>
</reference>